<organism evidence="6 7">
    <name type="scientific">Acaulospora morrowiae</name>
    <dbReference type="NCBI Taxonomy" id="94023"/>
    <lineage>
        <taxon>Eukaryota</taxon>
        <taxon>Fungi</taxon>
        <taxon>Fungi incertae sedis</taxon>
        <taxon>Mucoromycota</taxon>
        <taxon>Glomeromycotina</taxon>
        <taxon>Glomeromycetes</taxon>
        <taxon>Diversisporales</taxon>
        <taxon>Acaulosporaceae</taxon>
        <taxon>Acaulospora</taxon>
    </lineage>
</organism>
<protein>
    <submittedName>
        <fullName evidence="6">9999_t:CDS:1</fullName>
    </submittedName>
</protein>
<comment type="caution">
    <text evidence="6">The sequence shown here is derived from an EMBL/GenBank/DDBJ whole genome shotgun (WGS) entry which is preliminary data.</text>
</comment>
<evidence type="ECO:0000313" key="6">
    <source>
        <dbReference type="EMBL" id="CAG8723488.1"/>
    </source>
</evidence>
<keyword evidence="7" id="KW-1185">Reference proteome</keyword>
<dbReference type="PROSITE" id="PS50003">
    <property type="entry name" value="PH_DOMAIN"/>
    <property type="match status" value="1"/>
</dbReference>
<keyword evidence="1" id="KW-0677">Repeat</keyword>
<evidence type="ECO:0000259" key="5">
    <source>
        <dbReference type="PROSITE" id="PS50003"/>
    </source>
</evidence>
<dbReference type="InterPro" id="IPR011993">
    <property type="entry name" value="PH-like_dom_sf"/>
</dbReference>
<dbReference type="Proteomes" id="UP000789342">
    <property type="component" value="Unassembled WGS sequence"/>
</dbReference>
<evidence type="ECO:0000256" key="1">
    <source>
        <dbReference type="ARBA" id="ARBA00022737"/>
    </source>
</evidence>
<evidence type="ECO:0000256" key="2">
    <source>
        <dbReference type="ARBA" id="ARBA00023043"/>
    </source>
</evidence>
<dbReference type="Gene3D" id="1.25.40.20">
    <property type="entry name" value="Ankyrin repeat-containing domain"/>
    <property type="match status" value="2"/>
</dbReference>
<dbReference type="Pfam" id="PF12796">
    <property type="entry name" value="Ank_2"/>
    <property type="match status" value="1"/>
</dbReference>
<feature type="repeat" description="ANK" evidence="3">
    <location>
        <begin position="131"/>
        <end position="153"/>
    </location>
</feature>
<feature type="region of interest" description="Disordered" evidence="4">
    <location>
        <begin position="1"/>
        <end position="20"/>
    </location>
</feature>
<name>A0A9N9I768_9GLOM</name>
<feature type="compositionally biased region" description="Low complexity" evidence="4">
    <location>
        <begin position="1"/>
        <end position="14"/>
    </location>
</feature>
<dbReference type="OrthoDB" id="2431775at2759"/>
<dbReference type="PROSITE" id="PS50297">
    <property type="entry name" value="ANK_REP_REGION"/>
    <property type="match status" value="2"/>
</dbReference>
<dbReference type="SMART" id="SM00248">
    <property type="entry name" value="ANK"/>
    <property type="match status" value="3"/>
</dbReference>
<gene>
    <name evidence="6" type="ORF">AMORRO_LOCUS13494</name>
</gene>
<dbReference type="EMBL" id="CAJVPV010023325">
    <property type="protein sequence ID" value="CAG8723488.1"/>
    <property type="molecule type" value="Genomic_DNA"/>
</dbReference>
<dbReference type="Gene3D" id="2.30.29.30">
    <property type="entry name" value="Pleckstrin-homology domain (PH domain)/Phosphotyrosine-binding domain (PTB)"/>
    <property type="match status" value="1"/>
</dbReference>
<evidence type="ECO:0000256" key="3">
    <source>
        <dbReference type="PROSITE-ProRule" id="PRU00023"/>
    </source>
</evidence>
<dbReference type="PANTHER" id="PTHR24171">
    <property type="entry name" value="ANKYRIN REPEAT DOMAIN-CONTAINING PROTEIN 39-RELATED"/>
    <property type="match status" value="1"/>
</dbReference>
<dbReference type="SUPFAM" id="SSF48403">
    <property type="entry name" value="Ankyrin repeat"/>
    <property type="match status" value="1"/>
</dbReference>
<dbReference type="PROSITE" id="PS50088">
    <property type="entry name" value="ANK_REPEAT"/>
    <property type="match status" value="2"/>
</dbReference>
<dbReference type="AlphaFoldDB" id="A0A9N9I768"/>
<dbReference type="InterPro" id="IPR001849">
    <property type="entry name" value="PH_domain"/>
</dbReference>
<feature type="repeat" description="ANK" evidence="3">
    <location>
        <begin position="230"/>
        <end position="262"/>
    </location>
</feature>
<dbReference type="Pfam" id="PF13857">
    <property type="entry name" value="Ank_5"/>
    <property type="match status" value="1"/>
</dbReference>
<feature type="non-terminal residue" evidence="6">
    <location>
        <position position="1"/>
    </location>
</feature>
<reference evidence="6" key="1">
    <citation type="submission" date="2021-06" db="EMBL/GenBank/DDBJ databases">
        <authorList>
            <person name="Kallberg Y."/>
            <person name="Tangrot J."/>
            <person name="Rosling A."/>
        </authorList>
    </citation>
    <scope>NUCLEOTIDE SEQUENCE</scope>
    <source>
        <strain evidence="6">CL551</strain>
    </source>
</reference>
<evidence type="ECO:0000256" key="4">
    <source>
        <dbReference type="SAM" id="MobiDB-lite"/>
    </source>
</evidence>
<dbReference type="InterPro" id="IPR036770">
    <property type="entry name" value="Ankyrin_rpt-contain_sf"/>
</dbReference>
<dbReference type="GO" id="GO:0004842">
    <property type="term" value="F:ubiquitin-protein transferase activity"/>
    <property type="evidence" value="ECO:0007669"/>
    <property type="project" value="TreeGrafter"/>
</dbReference>
<feature type="domain" description="PH" evidence="5">
    <location>
        <begin position="278"/>
        <end position="317"/>
    </location>
</feature>
<keyword evidence="2 3" id="KW-0040">ANK repeat</keyword>
<dbReference type="GO" id="GO:0085020">
    <property type="term" value="P:protein K6-linked ubiquitination"/>
    <property type="evidence" value="ECO:0007669"/>
    <property type="project" value="TreeGrafter"/>
</dbReference>
<proteinExistence type="predicted"/>
<dbReference type="SUPFAM" id="SSF50729">
    <property type="entry name" value="PH domain-like"/>
    <property type="match status" value="1"/>
</dbReference>
<dbReference type="PRINTS" id="PR01415">
    <property type="entry name" value="ANKYRIN"/>
</dbReference>
<dbReference type="InterPro" id="IPR002110">
    <property type="entry name" value="Ankyrin_rpt"/>
</dbReference>
<dbReference type="PANTHER" id="PTHR24171:SF8">
    <property type="entry name" value="BRCA1-ASSOCIATED RING DOMAIN PROTEIN 1"/>
    <property type="match status" value="1"/>
</dbReference>
<evidence type="ECO:0000313" key="7">
    <source>
        <dbReference type="Proteomes" id="UP000789342"/>
    </source>
</evidence>
<sequence length="317" mass="35693">MSTTSQQRRTSTPSLRVLTPRKNSNAGNCLYFILSVYEKGMIRNREQKSLKTYKLLEALRSGDTAALSTILLTYQSSTPPSPASSTSQSYSQTVTSTSPLLLATQCASYQTIEFIINNLLDKIDINHQDQRGNTALHYASQMGRIDVCELLLKQKNINDAVFNGEGKQAIDIAKNQDIADFLEENRTEYVKEISQLFQQYVSDSNYVGIQVLFQDPRASALIDINQQSSSGSTLLHDAAKKKDLEMVMFCLDHGADVSIRDRKRKVAADLTKDERIKNALKQGYLLKWTNYAGGYKNRWFVLEHGMLSYFKNQDDAG</sequence>
<accession>A0A9N9I768</accession>